<dbReference type="InterPro" id="IPR009936">
    <property type="entry name" value="DUF1468"/>
</dbReference>
<proteinExistence type="predicted"/>
<evidence type="ECO:0000256" key="1">
    <source>
        <dbReference type="SAM" id="Phobius"/>
    </source>
</evidence>
<dbReference type="Proteomes" id="UP001320272">
    <property type="component" value="Unassembled WGS sequence"/>
</dbReference>
<evidence type="ECO:0000313" key="3">
    <source>
        <dbReference type="EMBL" id="MCE8024867.1"/>
    </source>
</evidence>
<feature type="domain" description="DUF1468" evidence="2">
    <location>
        <begin position="18"/>
        <end position="156"/>
    </location>
</feature>
<keyword evidence="1" id="KW-1133">Transmembrane helix</keyword>
<dbReference type="RefSeq" id="WP_234254097.1">
    <property type="nucleotide sequence ID" value="NZ_JABFTV010000005.1"/>
</dbReference>
<protein>
    <submittedName>
        <fullName evidence="3">Tripartite tricarboxylate transporter TctB family protein</fullName>
    </submittedName>
</protein>
<reference evidence="3 4" key="1">
    <citation type="journal article" date="2021" name="Front. Microbiol.">
        <title>Aerobic Denitrification and Heterotrophic Sulfur Oxidation in the Genus Halomonas Revealed by Six Novel Species Characterizations and Genome-Based Analysis.</title>
        <authorList>
            <person name="Wang L."/>
            <person name="Shao Z."/>
        </authorList>
    </citation>
    <scope>NUCLEOTIDE SEQUENCE [LARGE SCALE GENOMIC DNA]</scope>
    <source>
        <strain evidence="3 4">MCCC 1A11058</strain>
    </source>
</reference>
<keyword evidence="1" id="KW-0812">Transmembrane</keyword>
<feature type="transmembrane region" description="Helical" evidence="1">
    <location>
        <begin position="114"/>
        <end position="147"/>
    </location>
</feature>
<keyword evidence="4" id="KW-1185">Reference proteome</keyword>
<feature type="transmembrane region" description="Helical" evidence="1">
    <location>
        <begin position="12"/>
        <end position="29"/>
    </location>
</feature>
<organism evidence="3 4">
    <name type="scientific">Billgrantia aerodenitrificans</name>
    <dbReference type="NCBI Taxonomy" id="2733483"/>
    <lineage>
        <taxon>Bacteria</taxon>
        <taxon>Pseudomonadati</taxon>
        <taxon>Pseudomonadota</taxon>
        <taxon>Gammaproteobacteria</taxon>
        <taxon>Oceanospirillales</taxon>
        <taxon>Halomonadaceae</taxon>
        <taxon>Billgrantia</taxon>
    </lineage>
</organism>
<evidence type="ECO:0000313" key="4">
    <source>
        <dbReference type="Proteomes" id="UP001320272"/>
    </source>
</evidence>
<accession>A0ABS9ASL9</accession>
<comment type="caution">
    <text evidence="3">The sequence shown here is derived from an EMBL/GenBank/DDBJ whole genome shotgun (WGS) entry which is preliminary data.</text>
</comment>
<evidence type="ECO:0000259" key="2">
    <source>
        <dbReference type="Pfam" id="PF07331"/>
    </source>
</evidence>
<feature type="transmembrane region" description="Helical" evidence="1">
    <location>
        <begin position="41"/>
        <end position="67"/>
    </location>
</feature>
<keyword evidence="1" id="KW-0472">Membrane</keyword>
<gene>
    <name evidence="3" type="ORF">HOP59_12055</name>
</gene>
<dbReference type="EMBL" id="JABFTV010000005">
    <property type="protein sequence ID" value="MCE8024867.1"/>
    <property type="molecule type" value="Genomic_DNA"/>
</dbReference>
<name>A0ABS9ASL9_9GAMM</name>
<dbReference type="Pfam" id="PF07331">
    <property type="entry name" value="TctB"/>
    <property type="match status" value="1"/>
</dbReference>
<sequence>MDFLRQLGKKGGEFIVPSIMLAYATYYYMEVSGLPRREVNLLLIQPVYFVIVVAFTILVAAYVYSLLIGKPVSASGSEAGERKITNKAATVSFAVLTVAYVFGIEWVGFVISSWLYMALLLIFFSVKSWLIIVIFPAGTALFIHLTFDMWLSIPLPKGILF</sequence>